<dbReference type="PANTHER" id="PTHR43377">
    <property type="entry name" value="BILIVERDIN REDUCTASE A"/>
    <property type="match status" value="1"/>
</dbReference>
<dbReference type="Gene3D" id="3.40.50.720">
    <property type="entry name" value="NAD(P)-binding Rossmann-like Domain"/>
    <property type="match status" value="1"/>
</dbReference>
<dbReference type="Gene3D" id="3.30.360.10">
    <property type="entry name" value="Dihydrodipicolinate Reductase, domain 2"/>
    <property type="match status" value="1"/>
</dbReference>
<name>A0A382PSI7_9ZZZZ</name>
<protein>
    <recommendedName>
        <fullName evidence="1">Gfo/Idh/MocA-like oxidoreductase N-terminal domain-containing protein</fullName>
    </recommendedName>
</protein>
<proteinExistence type="predicted"/>
<sequence>MGHHDWNAAVDCGGFTAVGGVDISDAARETFTDKTGAPTFTQLEDALAAVQADAALIATPDQFHAPLTLNALDAGLDVICEKPMAENLRDARRMHHSALDRGKMLMIHHQLRWHPCWFEARRQIEAGAVGQLRRIDFHFSVHSDVCIHGYRSQLPHLVFQDLS</sequence>
<evidence type="ECO:0000313" key="2">
    <source>
        <dbReference type="EMBL" id="SVC74961.1"/>
    </source>
</evidence>
<evidence type="ECO:0000259" key="1">
    <source>
        <dbReference type="Pfam" id="PF01408"/>
    </source>
</evidence>
<gene>
    <name evidence="2" type="ORF">METZ01_LOCUS327815</name>
</gene>
<feature type="domain" description="Gfo/Idh/MocA-like oxidoreductase N-terminal" evidence="1">
    <location>
        <begin position="14"/>
        <end position="109"/>
    </location>
</feature>
<dbReference type="GO" id="GO:0000166">
    <property type="term" value="F:nucleotide binding"/>
    <property type="evidence" value="ECO:0007669"/>
    <property type="project" value="InterPro"/>
</dbReference>
<reference evidence="2" key="1">
    <citation type="submission" date="2018-05" db="EMBL/GenBank/DDBJ databases">
        <authorList>
            <person name="Lanie J.A."/>
            <person name="Ng W.-L."/>
            <person name="Kazmierczak K.M."/>
            <person name="Andrzejewski T.M."/>
            <person name="Davidsen T.M."/>
            <person name="Wayne K.J."/>
            <person name="Tettelin H."/>
            <person name="Glass J.I."/>
            <person name="Rusch D."/>
            <person name="Podicherti R."/>
            <person name="Tsui H.-C.T."/>
            <person name="Winkler M.E."/>
        </authorList>
    </citation>
    <scope>NUCLEOTIDE SEQUENCE</scope>
</reference>
<dbReference type="PANTHER" id="PTHR43377:SF1">
    <property type="entry name" value="BILIVERDIN REDUCTASE A"/>
    <property type="match status" value="1"/>
</dbReference>
<dbReference type="Pfam" id="PF01408">
    <property type="entry name" value="GFO_IDH_MocA"/>
    <property type="match status" value="1"/>
</dbReference>
<dbReference type="InterPro" id="IPR036291">
    <property type="entry name" value="NAD(P)-bd_dom_sf"/>
</dbReference>
<organism evidence="2">
    <name type="scientific">marine metagenome</name>
    <dbReference type="NCBI Taxonomy" id="408172"/>
    <lineage>
        <taxon>unclassified sequences</taxon>
        <taxon>metagenomes</taxon>
        <taxon>ecological metagenomes</taxon>
    </lineage>
</organism>
<feature type="non-terminal residue" evidence="2">
    <location>
        <position position="163"/>
    </location>
</feature>
<accession>A0A382PSI7</accession>
<dbReference type="EMBL" id="UINC01108681">
    <property type="protein sequence ID" value="SVC74961.1"/>
    <property type="molecule type" value="Genomic_DNA"/>
</dbReference>
<dbReference type="InterPro" id="IPR000683">
    <property type="entry name" value="Gfo/Idh/MocA-like_OxRdtase_N"/>
</dbReference>
<dbReference type="InterPro" id="IPR051450">
    <property type="entry name" value="Gfo/Idh/MocA_Oxidoreductases"/>
</dbReference>
<dbReference type="AlphaFoldDB" id="A0A382PSI7"/>
<dbReference type="SUPFAM" id="SSF51735">
    <property type="entry name" value="NAD(P)-binding Rossmann-fold domains"/>
    <property type="match status" value="1"/>
</dbReference>